<name>A0A072UJI3_MEDTR</name>
<keyword evidence="4" id="KW-1185">Reference proteome</keyword>
<dbReference type="HOGENOM" id="CLU_1818709_0_0_1"/>
<evidence type="ECO:0000256" key="1">
    <source>
        <dbReference type="SAM" id="Phobius"/>
    </source>
</evidence>
<organism evidence="2 4">
    <name type="scientific">Medicago truncatula</name>
    <name type="common">Barrel medic</name>
    <name type="synonym">Medicago tribuloides</name>
    <dbReference type="NCBI Taxonomy" id="3880"/>
    <lineage>
        <taxon>Eukaryota</taxon>
        <taxon>Viridiplantae</taxon>
        <taxon>Streptophyta</taxon>
        <taxon>Embryophyta</taxon>
        <taxon>Tracheophyta</taxon>
        <taxon>Spermatophyta</taxon>
        <taxon>Magnoliopsida</taxon>
        <taxon>eudicotyledons</taxon>
        <taxon>Gunneridae</taxon>
        <taxon>Pentapetalae</taxon>
        <taxon>rosids</taxon>
        <taxon>fabids</taxon>
        <taxon>Fabales</taxon>
        <taxon>Fabaceae</taxon>
        <taxon>Papilionoideae</taxon>
        <taxon>50 kb inversion clade</taxon>
        <taxon>NPAAA clade</taxon>
        <taxon>Hologalegina</taxon>
        <taxon>IRL clade</taxon>
        <taxon>Trifolieae</taxon>
        <taxon>Medicago</taxon>
    </lineage>
</organism>
<feature type="transmembrane region" description="Helical" evidence="1">
    <location>
        <begin position="86"/>
        <end position="104"/>
    </location>
</feature>
<dbReference type="AlphaFoldDB" id="A0A072UJI3"/>
<reference evidence="2 4" key="1">
    <citation type="journal article" date="2011" name="Nature">
        <title>The Medicago genome provides insight into the evolution of rhizobial symbioses.</title>
        <authorList>
            <person name="Young N.D."/>
            <person name="Debelle F."/>
            <person name="Oldroyd G.E."/>
            <person name="Geurts R."/>
            <person name="Cannon S.B."/>
            <person name="Udvardi M.K."/>
            <person name="Benedito V.A."/>
            <person name="Mayer K.F."/>
            <person name="Gouzy J."/>
            <person name="Schoof H."/>
            <person name="Van de Peer Y."/>
            <person name="Proost S."/>
            <person name="Cook D.R."/>
            <person name="Meyers B.C."/>
            <person name="Spannagl M."/>
            <person name="Cheung F."/>
            <person name="De Mita S."/>
            <person name="Krishnakumar V."/>
            <person name="Gundlach H."/>
            <person name="Zhou S."/>
            <person name="Mudge J."/>
            <person name="Bharti A.K."/>
            <person name="Murray J.D."/>
            <person name="Naoumkina M.A."/>
            <person name="Rosen B."/>
            <person name="Silverstein K.A."/>
            <person name="Tang H."/>
            <person name="Rombauts S."/>
            <person name="Zhao P.X."/>
            <person name="Zhou P."/>
            <person name="Barbe V."/>
            <person name="Bardou P."/>
            <person name="Bechner M."/>
            <person name="Bellec A."/>
            <person name="Berger A."/>
            <person name="Berges H."/>
            <person name="Bidwell S."/>
            <person name="Bisseling T."/>
            <person name="Choisne N."/>
            <person name="Couloux A."/>
            <person name="Denny R."/>
            <person name="Deshpande S."/>
            <person name="Dai X."/>
            <person name="Doyle J.J."/>
            <person name="Dudez A.M."/>
            <person name="Farmer A.D."/>
            <person name="Fouteau S."/>
            <person name="Franken C."/>
            <person name="Gibelin C."/>
            <person name="Gish J."/>
            <person name="Goldstein S."/>
            <person name="Gonzalez A.J."/>
            <person name="Green P.J."/>
            <person name="Hallab A."/>
            <person name="Hartog M."/>
            <person name="Hua A."/>
            <person name="Humphray S.J."/>
            <person name="Jeong D.H."/>
            <person name="Jing Y."/>
            <person name="Jocker A."/>
            <person name="Kenton S.M."/>
            <person name="Kim D.J."/>
            <person name="Klee K."/>
            <person name="Lai H."/>
            <person name="Lang C."/>
            <person name="Lin S."/>
            <person name="Macmil S.L."/>
            <person name="Magdelenat G."/>
            <person name="Matthews L."/>
            <person name="McCorrison J."/>
            <person name="Monaghan E.L."/>
            <person name="Mun J.H."/>
            <person name="Najar F.Z."/>
            <person name="Nicholson C."/>
            <person name="Noirot C."/>
            <person name="O'Bleness M."/>
            <person name="Paule C.R."/>
            <person name="Poulain J."/>
            <person name="Prion F."/>
            <person name="Qin B."/>
            <person name="Qu C."/>
            <person name="Retzel E.F."/>
            <person name="Riddle C."/>
            <person name="Sallet E."/>
            <person name="Samain S."/>
            <person name="Samson N."/>
            <person name="Sanders I."/>
            <person name="Saurat O."/>
            <person name="Scarpelli C."/>
            <person name="Schiex T."/>
            <person name="Segurens B."/>
            <person name="Severin A.J."/>
            <person name="Sherrier D.J."/>
            <person name="Shi R."/>
            <person name="Sims S."/>
            <person name="Singer S.R."/>
            <person name="Sinharoy S."/>
            <person name="Sterck L."/>
            <person name="Viollet A."/>
            <person name="Wang B.B."/>
            <person name="Wang K."/>
            <person name="Wang M."/>
            <person name="Wang X."/>
            <person name="Warfsmann J."/>
            <person name="Weissenbach J."/>
            <person name="White D.D."/>
            <person name="White J.D."/>
            <person name="Wiley G.B."/>
            <person name="Wincker P."/>
            <person name="Xing Y."/>
            <person name="Yang L."/>
            <person name="Yao Z."/>
            <person name="Ying F."/>
            <person name="Zhai J."/>
            <person name="Zhou L."/>
            <person name="Zuber A."/>
            <person name="Denarie J."/>
            <person name="Dixon R.A."/>
            <person name="May G.D."/>
            <person name="Schwartz D.C."/>
            <person name="Rogers J."/>
            <person name="Quetier F."/>
            <person name="Town C.D."/>
            <person name="Roe B.A."/>
        </authorList>
    </citation>
    <scope>NUCLEOTIDE SEQUENCE [LARGE SCALE GENOMIC DNA]</scope>
    <source>
        <strain evidence="2">A17</strain>
        <strain evidence="3 4">cv. Jemalong A17</strain>
    </source>
</reference>
<dbReference type="PaxDb" id="3880-AES88367"/>
<accession>A0A072UJI3</accession>
<dbReference type="EnsemblPlants" id="KEH29879">
    <property type="protein sequence ID" value="KEH29879"/>
    <property type="gene ID" value="MTR_4g053908"/>
</dbReference>
<protein>
    <submittedName>
        <fullName evidence="2">Transmembrane protein, putative</fullName>
    </submittedName>
</protein>
<evidence type="ECO:0000313" key="4">
    <source>
        <dbReference type="Proteomes" id="UP000002051"/>
    </source>
</evidence>
<gene>
    <name evidence="2" type="ordered locus">MTR_4g053908</name>
</gene>
<reference evidence="2 4" key="2">
    <citation type="journal article" date="2014" name="BMC Genomics">
        <title>An improved genome release (version Mt4.0) for the model legume Medicago truncatula.</title>
        <authorList>
            <person name="Tang H."/>
            <person name="Krishnakumar V."/>
            <person name="Bidwell S."/>
            <person name="Rosen B."/>
            <person name="Chan A."/>
            <person name="Zhou S."/>
            <person name="Gentzbittel L."/>
            <person name="Childs K.L."/>
            <person name="Yandell M."/>
            <person name="Gundlach H."/>
            <person name="Mayer K.F."/>
            <person name="Schwartz D.C."/>
            <person name="Town C.D."/>
        </authorList>
    </citation>
    <scope>GENOME REANNOTATION</scope>
    <source>
        <strain evidence="2">A17</strain>
        <strain evidence="3 4">cv. Jemalong A17</strain>
    </source>
</reference>
<dbReference type="Proteomes" id="UP000002051">
    <property type="component" value="Chromosome 4"/>
</dbReference>
<reference evidence="3" key="3">
    <citation type="submission" date="2015-04" db="UniProtKB">
        <authorList>
            <consortium name="EnsemblPlants"/>
        </authorList>
    </citation>
    <scope>IDENTIFICATION</scope>
    <source>
        <strain evidence="3">cv. Jemalong A17</strain>
    </source>
</reference>
<evidence type="ECO:0000313" key="3">
    <source>
        <dbReference type="EnsemblPlants" id="KEH29879"/>
    </source>
</evidence>
<evidence type="ECO:0000313" key="2">
    <source>
        <dbReference type="EMBL" id="KEH29879.1"/>
    </source>
</evidence>
<sequence>MTKFSILKTFKVDIHPPRAPLIKEVIWFPLIPPWIKCNIDGSSINNFYVASARAVFRNSGVCIVLLNILALVIYVKCFNNLWLETYSKLVLLAFANTALVPWPIKNRWLNCLALTNKMNFMVTRRHDNKTHTYGYLPEPNPI</sequence>
<keyword evidence="1 2" id="KW-0812">Transmembrane</keyword>
<keyword evidence="1" id="KW-0472">Membrane</keyword>
<keyword evidence="1" id="KW-1133">Transmembrane helix</keyword>
<feature type="transmembrane region" description="Helical" evidence="1">
    <location>
        <begin position="55"/>
        <end position="74"/>
    </location>
</feature>
<dbReference type="EMBL" id="CM001220">
    <property type="protein sequence ID" value="KEH29879.1"/>
    <property type="molecule type" value="Genomic_DNA"/>
</dbReference>
<proteinExistence type="predicted"/>